<keyword evidence="9" id="KW-1185">Reference proteome</keyword>
<sequence length="163" mass="19590">MNFENTLRHLLSTTFHLFLFLLWCIQSSFGDTSSCRKQVECFICDSRDIPECENSNNFLQVHIPIKLCDDYCVKMWTRENESISGTGIQASRYVKRDCHKIFRYHIKKAETCYKHKKHTSDVLCLCGTDRCNSARSLLRFNWLFFLTFYIYFYTDFFNSRIYR</sequence>
<dbReference type="InterPro" id="IPR031424">
    <property type="entry name" value="QVR-like"/>
</dbReference>
<feature type="signal peptide" evidence="4">
    <location>
        <begin position="1"/>
        <end position="30"/>
    </location>
</feature>
<proteinExistence type="predicted"/>
<keyword evidence="2" id="KW-0325">Glycoprotein</keyword>
<comment type="caution">
    <text evidence="5">The sequence shown here is derived from an EMBL/GenBank/DDBJ whole genome shotgun (WGS) entry which is preliminary data.</text>
</comment>
<evidence type="ECO:0000313" key="7">
    <source>
        <dbReference type="EMBL" id="CAF3584747.1"/>
    </source>
</evidence>
<evidence type="ECO:0000313" key="5">
    <source>
        <dbReference type="EMBL" id="CAF0799816.1"/>
    </source>
</evidence>
<evidence type="ECO:0000313" key="6">
    <source>
        <dbReference type="EMBL" id="CAF0926218.1"/>
    </source>
</evidence>
<keyword evidence="3" id="KW-1133">Transmembrane helix</keyword>
<dbReference type="Proteomes" id="UP000677228">
    <property type="component" value="Unassembled WGS sequence"/>
</dbReference>
<dbReference type="EMBL" id="CAJOBC010000427">
    <property type="protein sequence ID" value="CAF3584747.1"/>
    <property type="molecule type" value="Genomic_DNA"/>
</dbReference>
<feature type="transmembrane region" description="Helical" evidence="3">
    <location>
        <begin position="140"/>
        <end position="157"/>
    </location>
</feature>
<accession>A0A813SHY2</accession>
<evidence type="ECO:0000256" key="4">
    <source>
        <dbReference type="SAM" id="SignalP"/>
    </source>
</evidence>
<dbReference type="Proteomes" id="UP000663829">
    <property type="component" value="Unassembled WGS sequence"/>
</dbReference>
<protein>
    <recommendedName>
        <fullName evidence="10">Protein quiver</fullName>
    </recommendedName>
</protein>
<evidence type="ECO:0000256" key="2">
    <source>
        <dbReference type="ARBA" id="ARBA00023180"/>
    </source>
</evidence>
<evidence type="ECO:0008006" key="10">
    <source>
        <dbReference type="Google" id="ProtNLM"/>
    </source>
</evidence>
<dbReference type="Pfam" id="PF17064">
    <property type="entry name" value="QVR"/>
    <property type="match status" value="1"/>
</dbReference>
<dbReference type="EMBL" id="CAJNOK010004110">
    <property type="protein sequence ID" value="CAF0926218.1"/>
    <property type="molecule type" value="Genomic_DNA"/>
</dbReference>
<feature type="chain" id="PRO_5036222947" description="Protein quiver" evidence="4">
    <location>
        <begin position="31"/>
        <end position="163"/>
    </location>
</feature>
<dbReference type="InterPro" id="IPR050975">
    <property type="entry name" value="Sleep_regulator"/>
</dbReference>
<evidence type="ECO:0000256" key="1">
    <source>
        <dbReference type="ARBA" id="ARBA00022729"/>
    </source>
</evidence>
<dbReference type="PANTHER" id="PTHR33562">
    <property type="entry name" value="ATILLA, ISOFORM B-RELATED-RELATED"/>
    <property type="match status" value="1"/>
</dbReference>
<keyword evidence="1 4" id="KW-0732">Signal</keyword>
<gene>
    <name evidence="5" type="ORF">GPM918_LOCUS3452</name>
    <name evidence="6" type="ORF">OVA965_LOCUS10896</name>
    <name evidence="7" type="ORF">SRO942_LOCUS3452</name>
    <name evidence="8" type="ORF">TMI583_LOCUS10892</name>
</gene>
<keyword evidence="3" id="KW-0812">Transmembrane</keyword>
<dbReference type="GO" id="GO:0032222">
    <property type="term" value="P:regulation of synaptic transmission, cholinergic"/>
    <property type="evidence" value="ECO:0007669"/>
    <property type="project" value="InterPro"/>
</dbReference>
<evidence type="ECO:0000256" key="3">
    <source>
        <dbReference type="SAM" id="Phobius"/>
    </source>
</evidence>
<dbReference type="OrthoDB" id="9983356at2759"/>
<dbReference type="EMBL" id="CAJOBA010004112">
    <property type="protein sequence ID" value="CAF3703259.1"/>
    <property type="molecule type" value="Genomic_DNA"/>
</dbReference>
<dbReference type="Proteomes" id="UP000682733">
    <property type="component" value="Unassembled WGS sequence"/>
</dbReference>
<evidence type="ECO:0000313" key="9">
    <source>
        <dbReference type="Proteomes" id="UP000663829"/>
    </source>
</evidence>
<keyword evidence="3" id="KW-0472">Membrane</keyword>
<dbReference type="AlphaFoldDB" id="A0A813SHY2"/>
<reference evidence="5" key="1">
    <citation type="submission" date="2021-02" db="EMBL/GenBank/DDBJ databases">
        <authorList>
            <person name="Nowell W R."/>
        </authorList>
    </citation>
    <scope>NUCLEOTIDE SEQUENCE</scope>
</reference>
<dbReference type="EMBL" id="CAJNOQ010000427">
    <property type="protein sequence ID" value="CAF0799816.1"/>
    <property type="molecule type" value="Genomic_DNA"/>
</dbReference>
<organism evidence="5 9">
    <name type="scientific">Didymodactylos carnosus</name>
    <dbReference type="NCBI Taxonomy" id="1234261"/>
    <lineage>
        <taxon>Eukaryota</taxon>
        <taxon>Metazoa</taxon>
        <taxon>Spiralia</taxon>
        <taxon>Gnathifera</taxon>
        <taxon>Rotifera</taxon>
        <taxon>Eurotatoria</taxon>
        <taxon>Bdelloidea</taxon>
        <taxon>Philodinida</taxon>
        <taxon>Philodinidae</taxon>
        <taxon>Didymodactylos</taxon>
    </lineage>
</organism>
<dbReference type="Proteomes" id="UP000681722">
    <property type="component" value="Unassembled WGS sequence"/>
</dbReference>
<name>A0A813SHY2_9BILA</name>
<evidence type="ECO:0000313" key="8">
    <source>
        <dbReference type="EMBL" id="CAF3703259.1"/>
    </source>
</evidence>
<dbReference type="GO" id="GO:0030431">
    <property type="term" value="P:sleep"/>
    <property type="evidence" value="ECO:0007669"/>
    <property type="project" value="InterPro"/>
</dbReference>